<dbReference type="PANTHER" id="PTHR13789:SF318">
    <property type="entry name" value="GERANYLGERANYL DIPHOSPHATE REDUCTASE"/>
    <property type="match status" value="1"/>
</dbReference>
<organism evidence="8 9">
    <name type="scientific">Ramlibacter aurantiacus</name>
    <dbReference type="NCBI Taxonomy" id="2801330"/>
    <lineage>
        <taxon>Bacteria</taxon>
        <taxon>Pseudomonadati</taxon>
        <taxon>Pseudomonadota</taxon>
        <taxon>Betaproteobacteria</taxon>
        <taxon>Burkholderiales</taxon>
        <taxon>Comamonadaceae</taxon>
        <taxon>Ramlibacter</taxon>
    </lineage>
</organism>
<keyword evidence="2" id="KW-0285">Flavoprotein</keyword>
<keyword evidence="9" id="KW-1185">Reference proteome</keyword>
<dbReference type="SUPFAM" id="SSF51905">
    <property type="entry name" value="FAD/NAD(P)-binding domain"/>
    <property type="match status" value="1"/>
</dbReference>
<evidence type="ECO:0000256" key="5">
    <source>
        <dbReference type="ARBA" id="ARBA00023033"/>
    </source>
</evidence>
<dbReference type="EMBL" id="JAEQNA010000001">
    <property type="protein sequence ID" value="MBL0420035.1"/>
    <property type="molecule type" value="Genomic_DNA"/>
</dbReference>
<dbReference type="AlphaFoldDB" id="A0A937D2T0"/>
<feature type="transmembrane region" description="Helical" evidence="6">
    <location>
        <begin position="6"/>
        <end position="26"/>
    </location>
</feature>
<name>A0A937D2T0_9BURK</name>
<keyword evidence="3" id="KW-0274">FAD</keyword>
<gene>
    <name evidence="8" type="ORF">JI739_06710</name>
</gene>
<dbReference type="InterPro" id="IPR036188">
    <property type="entry name" value="FAD/NAD-bd_sf"/>
</dbReference>
<keyword evidence="6" id="KW-0472">Membrane</keyword>
<reference evidence="8" key="1">
    <citation type="submission" date="2021-01" db="EMBL/GenBank/DDBJ databases">
        <title>Ramlibacter sp. strain AW1 16S ribosomal RNA gene Genome sequencing and assembly.</title>
        <authorList>
            <person name="Kang M."/>
        </authorList>
    </citation>
    <scope>NUCLEOTIDE SEQUENCE</scope>
    <source>
        <strain evidence="8">AW1</strain>
    </source>
</reference>
<comment type="cofactor">
    <cofactor evidence="1">
        <name>FAD</name>
        <dbReference type="ChEBI" id="CHEBI:57692"/>
    </cofactor>
</comment>
<dbReference type="GO" id="GO:0004497">
    <property type="term" value="F:monooxygenase activity"/>
    <property type="evidence" value="ECO:0007669"/>
    <property type="project" value="UniProtKB-KW"/>
</dbReference>
<dbReference type="Pfam" id="PF01494">
    <property type="entry name" value="FAD_binding_3"/>
    <property type="match status" value="1"/>
</dbReference>
<dbReference type="InterPro" id="IPR050493">
    <property type="entry name" value="FAD-dep_Monooxygenase_BioMet"/>
</dbReference>
<evidence type="ECO:0000256" key="2">
    <source>
        <dbReference type="ARBA" id="ARBA00022630"/>
    </source>
</evidence>
<dbReference type="GO" id="GO:0071949">
    <property type="term" value="F:FAD binding"/>
    <property type="evidence" value="ECO:0007669"/>
    <property type="project" value="InterPro"/>
</dbReference>
<feature type="domain" description="FAD-binding" evidence="7">
    <location>
        <begin position="8"/>
        <end position="349"/>
    </location>
</feature>
<dbReference type="InterPro" id="IPR002938">
    <property type="entry name" value="FAD-bd"/>
</dbReference>
<dbReference type="Gene3D" id="3.50.50.60">
    <property type="entry name" value="FAD/NAD(P)-binding domain"/>
    <property type="match status" value="1"/>
</dbReference>
<keyword evidence="5 8" id="KW-0503">Monooxygenase</keyword>
<evidence type="ECO:0000313" key="8">
    <source>
        <dbReference type="EMBL" id="MBL0420035.1"/>
    </source>
</evidence>
<dbReference type="SUPFAM" id="SSF54373">
    <property type="entry name" value="FAD-linked reductases, C-terminal domain"/>
    <property type="match status" value="1"/>
</dbReference>
<protein>
    <submittedName>
        <fullName evidence="8">FAD-dependent monooxygenase</fullName>
    </submittedName>
</protein>
<evidence type="ECO:0000256" key="3">
    <source>
        <dbReference type="ARBA" id="ARBA00022827"/>
    </source>
</evidence>
<evidence type="ECO:0000256" key="6">
    <source>
        <dbReference type="SAM" id="Phobius"/>
    </source>
</evidence>
<keyword evidence="4" id="KW-0560">Oxidoreductase</keyword>
<accession>A0A937D2T0</accession>
<proteinExistence type="predicted"/>
<sequence length="397" mass="43785">MESTIALPIVIAGAGVGGLAAAIALAQKGRRVLVLEQAEEIRPIGYGIQLGPNAFRMFEHLDMADAVKSRCSFPEAGVMRDIFTLEEVTRLPFGDAIQARFGQPYAVIHRTDLHAALLERCAQFEEIELRAGARLRGYEQLPDRVRVQAGSGPALDAEFLVGADGVHSTVRGQLCGTENSPRRLGYVAYRAVVERADFPEDLYENRVVLWAGPGFHFMTYPLHGGERFNIVAVFRSRRHPLGLPGAGEPEELREIFAGVHPHARRLLGFVDTSRHWDIGVMEPVPAWHDGRVALLGDAAHAMLQALAQGACQAIEDGVALAECLDAKPQDPVQALADYQRVRQPRAVRVQYESRLYWEVYHAAGPYADLRRQMLTRSDEAALESLAWLYDPVPVEAG</sequence>
<comment type="caution">
    <text evidence="8">The sequence shown here is derived from an EMBL/GenBank/DDBJ whole genome shotgun (WGS) entry which is preliminary data.</text>
</comment>
<dbReference type="PRINTS" id="PR00420">
    <property type="entry name" value="RNGMNOXGNASE"/>
</dbReference>
<keyword evidence="6" id="KW-1133">Transmembrane helix</keyword>
<dbReference type="PANTHER" id="PTHR13789">
    <property type="entry name" value="MONOOXYGENASE"/>
    <property type="match status" value="1"/>
</dbReference>
<evidence type="ECO:0000313" key="9">
    <source>
        <dbReference type="Proteomes" id="UP000613011"/>
    </source>
</evidence>
<keyword evidence="6" id="KW-0812">Transmembrane</keyword>
<dbReference type="Proteomes" id="UP000613011">
    <property type="component" value="Unassembled WGS sequence"/>
</dbReference>
<dbReference type="RefSeq" id="WP_201683028.1">
    <property type="nucleotide sequence ID" value="NZ_JAEQNA010000001.1"/>
</dbReference>
<evidence type="ECO:0000256" key="1">
    <source>
        <dbReference type="ARBA" id="ARBA00001974"/>
    </source>
</evidence>
<evidence type="ECO:0000256" key="4">
    <source>
        <dbReference type="ARBA" id="ARBA00023002"/>
    </source>
</evidence>
<evidence type="ECO:0000259" key="7">
    <source>
        <dbReference type="Pfam" id="PF01494"/>
    </source>
</evidence>